<evidence type="ECO:0000259" key="8">
    <source>
        <dbReference type="PROSITE" id="PS50405"/>
    </source>
</evidence>
<evidence type="ECO:0000256" key="1">
    <source>
        <dbReference type="ARBA" id="ARBA00007409"/>
    </source>
</evidence>
<proteinExistence type="inferred from homology"/>
<evidence type="ECO:0000259" key="7">
    <source>
        <dbReference type="PROSITE" id="PS50404"/>
    </source>
</evidence>
<dbReference type="InterPro" id="IPR010987">
    <property type="entry name" value="Glutathione-S-Trfase_C-like"/>
</dbReference>
<dbReference type="InterPro" id="IPR004046">
    <property type="entry name" value="GST_C"/>
</dbReference>
<dbReference type="CDD" id="cd03048">
    <property type="entry name" value="GST_N_Ure2p_like"/>
    <property type="match status" value="1"/>
</dbReference>
<dbReference type="GeneID" id="25035521"/>
<evidence type="ECO:0000313" key="10">
    <source>
        <dbReference type="Proteomes" id="UP000015464"/>
    </source>
</evidence>
<comment type="catalytic activity">
    <reaction evidence="4">
        <text>RX + glutathione = an S-substituted glutathione + a halide anion + H(+)</text>
        <dbReference type="Rhea" id="RHEA:16437"/>
        <dbReference type="ChEBI" id="CHEBI:15378"/>
        <dbReference type="ChEBI" id="CHEBI:16042"/>
        <dbReference type="ChEBI" id="CHEBI:17792"/>
        <dbReference type="ChEBI" id="CHEBI:57925"/>
        <dbReference type="ChEBI" id="CHEBI:90779"/>
        <dbReference type="EC" id="2.5.1.18"/>
    </reaction>
</comment>
<feature type="domain" description="GST C-terminal" evidence="8">
    <location>
        <begin position="102"/>
        <end position="230"/>
    </location>
</feature>
<dbReference type="HOGENOM" id="CLU_011226_14_2_1"/>
<dbReference type="PROSITE" id="PS50404">
    <property type="entry name" value="GST_NTER"/>
    <property type="match status" value="1"/>
</dbReference>
<dbReference type="eggNOG" id="KOG0867">
    <property type="taxonomic scope" value="Eukaryota"/>
</dbReference>
<comment type="similarity">
    <text evidence="1 6">Belongs to the GST superfamily.</text>
</comment>
<feature type="domain" description="GST N-terminal" evidence="7">
    <location>
        <begin position="11"/>
        <end position="95"/>
    </location>
</feature>
<dbReference type="OrthoDB" id="422574at2759"/>
<reference evidence="9 10" key="1">
    <citation type="journal article" date="2011" name="Science">
        <title>Comparative functional genomics of the fission yeasts.</title>
        <authorList>
            <person name="Rhind N."/>
            <person name="Chen Z."/>
            <person name="Yassour M."/>
            <person name="Thompson D.A."/>
            <person name="Haas B.J."/>
            <person name="Habib N."/>
            <person name="Wapinski I."/>
            <person name="Roy S."/>
            <person name="Lin M.F."/>
            <person name="Heiman D.I."/>
            <person name="Young S.K."/>
            <person name="Furuya K."/>
            <person name="Guo Y."/>
            <person name="Pidoux A."/>
            <person name="Chen H.M."/>
            <person name="Robbertse B."/>
            <person name="Goldberg J.M."/>
            <person name="Aoki K."/>
            <person name="Bayne E.H."/>
            <person name="Berlin A.M."/>
            <person name="Desjardins C.A."/>
            <person name="Dobbs E."/>
            <person name="Dukaj L."/>
            <person name="Fan L."/>
            <person name="FitzGerald M.G."/>
            <person name="French C."/>
            <person name="Gujja S."/>
            <person name="Hansen K."/>
            <person name="Keifenheim D."/>
            <person name="Levin J.Z."/>
            <person name="Mosher R.A."/>
            <person name="Mueller C.A."/>
            <person name="Pfiffner J."/>
            <person name="Priest M."/>
            <person name="Russ C."/>
            <person name="Smialowska A."/>
            <person name="Swoboda P."/>
            <person name="Sykes S.M."/>
            <person name="Vaughn M."/>
            <person name="Vengrova S."/>
            <person name="Yoder R."/>
            <person name="Zeng Q."/>
            <person name="Allshire R."/>
            <person name="Baulcombe D."/>
            <person name="Birren B.W."/>
            <person name="Brown W."/>
            <person name="Ekwall K."/>
            <person name="Kellis M."/>
            <person name="Leatherwood J."/>
            <person name="Levin H."/>
            <person name="Margalit H."/>
            <person name="Martienssen R."/>
            <person name="Nieduszynski C.A."/>
            <person name="Spatafora J.W."/>
            <person name="Friedman N."/>
            <person name="Dalgaard J.Z."/>
            <person name="Baumann P."/>
            <person name="Niki H."/>
            <person name="Regev A."/>
            <person name="Nusbaum C."/>
        </authorList>
    </citation>
    <scope>NUCLEOTIDE SEQUENCE [LARGE SCALE GENOMIC DNA]</scope>
    <source>
        <strain evidence="10">OY26 / ATCC MYA-4695 / CBS 11777 / NBRC 106824 / NRRL Y48691</strain>
    </source>
</reference>
<evidence type="ECO:0000313" key="9">
    <source>
        <dbReference type="EMBL" id="EPY50433.1"/>
    </source>
</evidence>
<name>S9VR66_SCHCR</name>
<dbReference type="PROSITE" id="PS50405">
    <property type="entry name" value="GST_CTER"/>
    <property type="match status" value="1"/>
</dbReference>
<dbReference type="OMA" id="YEPHRID"/>
<accession>S9VR66</accession>
<dbReference type="Gene3D" id="1.20.1050.130">
    <property type="match status" value="1"/>
</dbReference>
<evidence type="ECO:0000256" key="3">
    <source>
        <dbReference type="ARBA" id="ARBA00022679"/>
    </source>
</evidence>
<comment type="function">
    <text evidence="5">Involved in the oxidative stress response and detoxification.</text>
</comment>
<dbReference type="PANTHER" id="PTHR44051">
    <property type="entry name" value="GLUTATHIONE S-TRANSFERASE-RELATED"/>
    <property type="match status" value="1"/>
</dbReference>
<dbReference type="RefSeq" id="XP_013024916.1">
    <property type="nucleotide sequence ID" value="XM_013169462.1"/>
</dbReference>
<dbReference type="InterPro" id="IPR036249">
    <property type="entry name" value="Thioredoxin-like_sf"/>
</dbReference>
<keyword evidence="3" id="KW-0808">Transferase</keyword>
<dbReference type="STRING" id="653667.S9VR66"/>
<dbReference type="EMBL" id="KE546993">
    <property type="protein sequence ID" value="EPY50433.1"/>
    <property type="molecule type" value="Genomic_DNA"/>
</dbReference>
<dbReference type="GO" id="GO:0005737">
    <property type="term" value="C:cytoplasm"/>
    <property type="evidence" value="ECO:0007669"/>
    <property type="project" value="UniProtKB-ARBA"/>
</dbReference>
<sequence length="230" mass="27156">MYSSNILRKIAQFTLFSHKGSPNPWKVALTLKELNLSYEPVYYDFGKKEQKCKEHLAYNPNGRVPTLVDHKNNDIAIWESDAILAYLTDRYDKERKISLPHDHPEYHHLLQYLFFQSSGQGVIWGQASWFNFYHPEPVTSAITRYRNETKRVLDRDYLVANKCTIADLSFVTWNDLLPAIFGPGKNEFKEELPQLDFEKEFPKTHEWHKRLIERPAVSTALREREELLKQ</sequence>
<dbReference type="EC" id="2.5.1.18" evidence="2"/>
<evidence type="ECO:0000256" key="2">
    <source>
        <dbReference type="ARBA" id="ARBA00012452"/>
    </source>
</evidence>
<dbReference type="InterPro" id="IPR036282">
    <property type="entry name" value="Glutathione-S-Trfase_C_sf"/>
</dbReference>
<dbReference type="SUPFAM" id="SSF47616">
    <property type="entry name" value="GST C-terminal domain-like"/>
    <property type="match status" value="1"/>
</dbReference>
<organism evidence="9 10">
    <name type="scientific">Schizosaccharomyces cryophilus (strain OY26 / ATCC MYA-4695 / CBS 11777 / NBRC 106824 / NRRL Y48691)</name>
    <name type="common">Fission yeast</name>
    <dbReference type="NCBI Taxonomy" id="653667"/>
    <lineage>
        <taxon>Eukaryota</taxon>
        <taxon>Fungi</taxon>
        <taxon>Dikarya</taxon>
        <taxon>Ascomycota</taxon>
        <taxon>Taphrinomycotina</taxon>
        <taxon>Schizosaccharomycetes</taxon>
        <taxon>Schizosaccharomycetales</taxon>
        <taxon>Schizosaccharomycetaceae</taxon>
        <taxon>Schizosaccharomyces</taxon>
    </lineage>
</organism>
<protein>
    <recommendedName>
        <fullName evidence="2">glutathione transferase</fullName>
        <ecNumber evidence="2">2.5.1.18</ecNumber>
    </recommendedName>
</protein>
<evidence type="ECO:0000256" key="6">
    <source>
        <dbReference type="RuleBase" id="RU003494"/>
    </source>
</evidence>
<dbReference type="Pfam" id="PF02798">
    <property type="entry name" value="GST_N"/>
    <property type="match status" value="1"/>
</dbReference>
<gene>
    <name evidence="9" type="ORF">SPOG_01190</name>
</gene>
<dbReference type="GO" id="GO:0005634">
    <property type="term" value="C:nucleus"/>
    <property type="evidence" value="ECO:0007669"/>
    <property type="project" value="UniProtKB-ARBA"/>
</dbReference>
<dbReference type="InterPro" id="IPR004045">
    <property type="entry name" value="Glutathione_S-Trfase_N"/>
</dbReference>
<dbReference type="AlphaFoldDB" id="S9VR66"/>
<evidence type="ECO:0000256" key="5">
    <source>
        <dbReference type="ARBA" id="ARBA00060024"/>
    </source>
</evidence>
<dbReference type="PANTHER" id="PTHR44051:SF3">
    <property type="entry name" value="TRANSCRIPTIONAL REGULATOR URE2"/>
    <property type="match status" value="1"/>
</dbReference>
<evidence type="ECO:0000256" key="4">
    <source>
        <dbReference type="ARBA" id="ARBA00047960"/>
    </source>
</evidence>
<dbReference type="InterPro" id="IPR040079">
    <property type="entry name" value="Glutathione_S-Trfase"/>
</dbReference>
<dbReference type="SFLD" id="SFLDG00358">
    <property type="entry name" value="Main_(cytGST)"/>
    <property type="match status" value="1"/>
</dbReference>
<dbReference type="SUPFAM" id="SSF52833">
    <property type="entry name" value="Thioredoxin-like"/>
    <property type="match status" value="1"/>
</dbReference>
<dbReference type="SFLD" id="SFLDS00019">
    <property type="entry name" value="Glutathione_Transferase_(cytos"/>
    <property type="match status" value="1"/>
</dbReference>
<dbReference type="Pfam" id="PF00043">
    <property type="entry name" value="GST_C"/>
    <property type="match status" value="1"/>
</dbReference>
<dbReference type="GO" id="GO:0004364">
    <property type="term" value="F:glutathione transferase activity"/>
    <property type="evidence" value="ECO:0007669"/>
    <property type="project" value="UniProtKB-EC"/>
</dbReference>
<dbReference type="Proteomes" id="UP000015464">
    <property type="component" value="Unassembled WGS sequence"/>
</dbReference>
<dbReference type="FunFam" id="1.20.1050.130:FF:000016">
    <property type="entry name" value="Glutathione S-transferase 1"/>
    <property type="match status" value="1"/>
</dbReference>
<keyword evidence="10" id="KW-1185">Reference proteome</keyword>